<feature type="compositionally biased region" description="Basic residues" evidence="10">
    <location>
        <begin position="1"/>
        <end position="12"/>
    </location>
</feature>
<evidence type="ECO:0000256" key="10">
    <source>
        <dbReference type="SAM" id="MobiDB-lite"/>
    </source>
</evidence>
<keyword evidence="4" id="KW-0732">Signal</keyword>
<keyword evidence="2" id="KW-1003">Cell membrane</keyword>
<dbReference type="CDD" id="cd11019">
    <property type="entry name" value="OsENODL1_like"/>
    <property type="match status" value="1"/>
</dbReference>
<dbReference type="GO" id="GO:0098552">
    <property type="term" value="C:side of membrane"/>
    <property type="evidence" value="ECO:0007669"/>
    <property type="project" value="UniProtKB-KW"/>
</dbReference>
<proteinExistence type="inferred from homology"/>
<dbReference type="Pfam" id="PF02298">
    <property type="entry name" value="Cu_bind_like"/>
    <property type="match status" value="1"/>
</dbReference>
<keyword evidence="5" id="KW-0472">Membrane</keyword>
<dbReference type="GO" id="GO:0005886">
    <property type="term" value="C:plasma membrane"/>
    <property type="evidence" value="ECO:0007669"/>
    <property type="project" value="UniProtKB-SubCell"/>
</dbReference>
<evidence type="ECO:0000313" key="13">
    <source>
        <dbReference type="Proteomes" id="UP001345219"/>
    </source>
</evidence>
<evidence type="ECO:0000256" key="7">
    <source>
        <dbReference type="ARBA" id="ARBA00023180"/>
    </source>
</evidence>
<dbReference type="SUPFAM" id="SSF49503">
    <property type="entry name" value="Cupredoxins"/>
    <property type="match status" value="1"/>
</dbReference>
<dbReference type="GO" id="GO:0009055">
    <property type="term" value="F:electron transfer activity"/>
    <property type="evidence" value="ECO:0007669"/>
    <property type="project" value="InterPro"/>
</dbReference>
<evidence type="ECO:0000256" key="2">
    <source>
        <dbReference type="ARBA" id="ARBA00022475"/>
    </source>
</evidence>
<feature type="compositionally biased region" description="Pro residues" evidence="10">
    <location>
        <begin position="286"/>
        <end position="296"/>
    </location>
</feature>
<evidence type="ECO:0000256" key="5">
    <source>
        <dbReference type="ARBA" id="ARBA00023136"/>
    </source>
</evidence>
<comment type="subcellular location">
    <subcellularLocation>
        <location evidence="1">Cell membrane</location>
        <topology evidence="1">Lipid-anchor</topology>
        <topology evidence="1">GPI-anchor</topology>
    </subcellularLocation>
</comment>
<dbReference type="PANTHER" id="PTHR33021:SF253">
    <property type="entry name" value="EARLY NODULIN-LIKE PROTEIN 9"/>
    <property type="match status" value="1"/>
</dbReference>
<dbReference type="InterPro" id="IPR039391">
    <property type="entry name" value="Phytocyanin-like"/>
</dbReference>
<dbReference type="Proteomes" id="UP001345219">
    <property type="component" value="Chromosome 24"/>
</dbReference>
<feature type="region of interest" description="Disordered" evidence="10">
    <location>
        <begin position="1"/>
        <end position="22"/>
    </location>
</feature>
<protein>
    <recommendedName>
        <fullName evidence="11">Phytocyanin domain-containing protein</fullName>
    </recommendedName>
</protein>
<name>A0AAN7QLD6_9MYRT</name>
<dbReference type="InterPro" id="IPR041846">
    <property type="entry name" value="ENL_dom"/>
</dbReference>
<gene>
    <name evidence="12" type="ORF">SAY87_031686</name>
</gene>
<comment type="caution">
    <text evidence="12">The sequence shown here is derived from an EMBL/GenBank/DDBJ whole genome shotgun (WGS) entry which is preliminary data.</text>
</comment>
<accession>A0AAN7QLD6</accession>
<dbReference type="EMBL" id="JAXIOK010000005">
    <property type="protein sequence ID" value="KAK4771154.1"/>
    <property type="molecule type" value="Genomic_DNA"/>
</dbReference>
<evidence type="ECO:0000313" key="12">
    <source>
        <dbReference type="EMBL" id="KAK4771154.1"/>
    </source>
</evidence>
<dbReference type="FunFam" id="2.60.40.420:FF:000010">
    <property type="entry name" value="Early nodulin-like protein 1"/>
    <property type="match status" value="1"/>
</dbReference>
<keyword evidence="6" id="KW-1015">Disulfide bond</keyword>
<sequence length="321" mass="34630">MLKAKHKPTTHPHTKDLSQKGSQNNLGSHCHNAFYFSFQRQKGTEHMLCSICQETQRRKPTKSSKSFMLTELVDCPTKTPLSIILQSPHPHFSPQIKSLINLEVCLFLSKVNMVSYAVGLLCLMVFAAQGAAEAYQFTVGGQSGWSVPSSDGSSNPFNQWAERMRFLIGDSLVFVYQANQDSVLYVSKEAYDSCNCESYISKFDDGHTVFKLNQSGPFHFISGVKDRCLKNEKMVLVVLADRTNKGTSSPATPPSSAPPSGEESPSPPAAGSVEINPSPAPASETIPPPPPPPRNSGPPSALIGFTGLLAAFAASSALLAL</sequence>
<evidence type="ECO:0000256" key="8">
    <source>
        <dbReference type="ARBA" id="ARBA00023288"/>
    </source>
</evidence>
<evidence type="ECO:0000256" key="3">
    <source>
        <dbReference type="ARBA" id="ARBA00022622"/>
    </source>
</evidence>
<dbReference type="AlphaFoldDB" id="A0AAN7QLD6"/>
<keyword evidence="3" id="KW-0336">GPI-anchor</keyword>
<dbReference type="PANTHER" id="PTHR33021">
    <property type="entry name" value="BLUE COPPER PROTEIN"/>
    <property type="match status" value="1"/>
</dbReference>
<evidence type="ECO:0000256" key="4">
    <source>
        <dbReference type="ARBA" id="ARBA00022729"/>
    </source>
</evidence>
<dbReference type="Gene3D" id="2.60.40.420">
    <property type="entry name" value="Cupredoxins - blue copper proteins"/>
    <property type="match status" value="1"/>
</dbReference>
<evidence type="ECO:0000256" key="1">
    <source>
        <dbReference type="ARBA" id="ARBA00004609"/>
    </source>
</evidence>
<keyword evidence="7" id="KW-0325">Glycoprotein</keyword>
<evidence type="ECO:0000256" key="6">
    <source>
        <dbReference type="ARBA" id="ARBA00023157"/>
    </source>
</evidence>
<dbReference type="PROSITE" id="PS51485">
    <property type="entry name" value="PHYTOCYANIN"/>
    <property type="match status" value="1"/>
</dbReference>
<dbReference type="InterPro" id="IPR008972">
    <property type="entry name" value="Cupredoxin"/>
</dbReference>
<keyword evidence="8" id="KW-0449">Lipoprotein</keyword>
<reference evidence="12 13" key="1">
    <citation type="journal article" date="2023" name="Hortic Res">
        <title>Pangenome of water caltrop reveals structural variations and asymmetric subgenome divergence after allopolyploidization.</title>
        <authorList>
            <person name="Zhang X."/>
            <person name="Chen Y."/>
            <person name="Wang L."/>
            <person name="Yuan Y."/>
            <person name="Fang M."/>
            <person name="Shi L."/>
            <person name="Lu R."/>
            <person name="Comes H.P."/>
            <person name="Ma Y."/>
            <person name="Chen Y."/>
            <person name="Huang G."/>
            <person name="Zhou Y."/>
            <person name="Zheng Z."/>
            <person name="Qiu Y."/>
        </authorList>
    </citation>
    <scope>NUCLEOTIDE SEQUENCE [LARGE SCALE GENOMIC DNA]</scope>
    <source>
        <tissue evidence="12">Roots</tissue>
    </source>
</reference>
<evidence type="ECO:0000259" key="11">
    <source>
        <dbReference type="PROSITE" id="PS51485"/>
    </source>
</evidence>
<keyword evidence="13" id="KW-1185">Reference proteome</keyword>
<evidence type="ECO:0000256" key="9">
    <source>
        <dbReference type="ARBA" id="ARBA00035011"/>
    </source>
</evidence>
<comment type="similarity">
    <text evidence="9">Belongs to the early nodulin-like (ENODL) family.</text>
</comment>
<feature type="region of interest" description="Disordered" evidence="10">
    <location>
        <begin position="244"/>
        <end position="301"/>
    </location>
</feature>
<organism evidence="12 13">
    <name type="scientific">Trapa incisa</name>
    <dbReference type="NCBI Taxonomy" id="236973"/>
    <lineage>
        <taxon>Eukaryota</taxon>
        <taxon>Viridiplantae</taxon>
        <taxon>Streptophyta</taxon>
        <taxon>Embryophyta</taxon>
        <taxon>Tracheophyta</taxon>
        <taxon>Spermatophyta</taxon>
        <taxon>Magnoliopsida</taxon>
        <taxon>eudicotyledons</taxon>
        <taxon>Gunneridae</taxon>
        <taxon>Pentapetalae</taxon>
        <taxon>rosids</taxon>
        <taxon>malvids</taxon>
        <taxon>Myrtales</taxon>
        <taxon>Lythraceae</taxon>
        <taxon>Trapa</taxon>
    </lineage>
</organism>
<feature type="domain" description="Phytocyanin" evidence="11">
    <location>
        <begin position="135"/>
        <end position="240"/>
    </location>
</feature>
<dbReference type="InterPro" id="IPR003245">
    <property type="entry name" value="Phytocyanin_dom"/>
</dbReference>
<feature type="compositionally biased region" description="Low complexity" evidence="10">
    <location>
        <begin position="258"/>
        <end position="272"/>
    </location>
</feature>